<keyword evidence="8" id="KW-1185">Reference proteome</keyword>
<dbReference type="InterPro" id="IPR007110">
    <property type="entry name" value="Ig-like_dom"/>
</dbReference>
<keyword evidence="4" id="KW-0812">Transmembrane</keyword>
<dbReference type="OMA" id="QHGFYCA"/>
<keyword evidence="3" id="KW-1015">Disulfide bond</keyword>
<dbReference type="EMBL" id="AGCU01044528">
    <property type="status" value="NOT_ANNOTATED_CDS"/>
    <property type="molecule type" value="Genomic_DNA"/>
</dbReference>
<dbReference type="InterPro" id="IPR013162">
    <property type="entry name" value="CD80_C2-set"/>
</dbReference>
<evidence type="ECO:0000313" key="7">
    <source>
        <dbReference type="Ensembl" id="ENSPSIP00000019284.1"/>
    </source>
</evidence>
<dbReference type="SMART" id="SM00409">
    <property type="entry name" value="IG"/>
    <property type="match status" value="2"/>
</dbReference>
<dbReference type="GeneTree" id="ENSGT00390000003446"/>
<dbReference type="GO" id="GO:0032689">
    <property type="term" value="P:negative regulation of type II interferon production"/>
    <property type="evidence" value="ECO:0007669"/>
    <property type="project" value="Ensembl"/>
</dbReference>
<dbReference type="InterPro" id="IPR036179">
    <property type="entry name" value="Ig-like_dom_sf"/>
</dbReference>
<reference evidence="8" key="1">
    <citation type="submission" date="2011-10" db="EMBL/GenBank/DDBJ databases">
        <authorList>
            <consortium name="Soft-shell Turtle Genome Consortium"/>
        </authorList>
    </citation>
    <scope>NUCLEOTIDE SEQUENCE [LARGE SCALE GENOMIC DNA]</scope>
    <source>
        <strain evidence="8">Daiwa-1</strain>
    </source>
</reference>
<dbReference type="GO" id="GO:0002728">
    <property type="term" value="P:negative regulation of natural killer cell cytokine production"/>
    <property type="evidence" value="ECO:0007669"/>
    <property type="project" value="Ensembl"/>
</dbReference>
<dbReference type="InterPro" id="IPR013783">
    <property type="entry name" value="Ig-like_fold"/>
</dbReference>
<dbReference type="SUPFAM" id="SSF48726">
    <property type="entry name" value="Immunoglobulin"/>
    <property type="match status" value="3"/>
</dbReference>
<evidence type="ECO:0000256" key="5">
    <source>
        <dbReference type="SAM" id="SignalP"/>
    </source>
</evidence>
<feature type="domain" description="Ig-like" evidence="6">
    <location>
        <begin position="269"/>
        <end position="353"/>
    </location>
</feature>
<accession>K7GG73</accession>
<evidence type="ECO:0000259" key="6">
    <source>
        <dbReference type="PROSITE" id="PS50835"/>
    </source>
</evidence>
<dbReference type="EMBL" id="AGCU01044527">
    <property type="status" value="NOT_ANNOTATED_CDS"/>
    <property type="molecule type" value="Genomic_DNA"/>
</dbReference>
<feature type="chain" id="PRO_5003902858" evidence="5">
    <location>
        <begin position="22"/>
        <end position="582"/>
    </location>
</feature>
<dbReference type="Ensembl" id="ENSPSIT00000019374.1">
    <property type="protein sequence ID" value="ENSPSIP00000019284.1"/>
    <property type="gene ID" value="ENSPSIG00000017072.1"/>
</dbReference>
<dbReference type="SMART" id="SM00407">
    <property type="entry name" value="IGc1"/>
    <property type="match status" value="1"/>
</dbReference>
<protein>
    <submittedName>
        <fullName evidence="7">CD96 molecule</fullName>
    </submittedName>
</protein>
<dbReference type="GO" id="GO:0005737">
    <property type="term" value="C:cytoplasm"/>
    <property type="evidence" value="ECO:0007669"/>
    <property type="project" value="Ensembl"/>
</dbReference>
<reference evidence="7" key="4">
    <citation type="submission" date="2025-09" db="UniProtKB">
        <authorList>
            <consortium name="Ensembl"/>
        </authorList>
    </citation>
    <scope>IDENTIFICATION</scope>
</reference>
<dbReference type="GO" id="GO:0032496">
    <property type="term" value="P:response to lipopolysaccharide"/>
    <property type="evidence" value="ECO:0007669"/>
    <property type="project" value="Ensembl"/>
</dbReference>
<feature type="transmembrane region" description="Helical" evidence="4">
    <location>
        <begin position="516"/>
        <end position="537"/>
    </location>
</feature>
<reference evidence="7" key="3">
    <citation type="submission" date="2025-08" db="UniProtKB">
        <authorList>
            <consortium name="Ensembl"/>
        </authorList>
    </citation>
    <scope>IDENTIFICATION</scope>
</reference>
<keyword evidence="2 4" id="KW-0472">Membrane</keyword>
<evidence type="ECO:0000256" key="3">
    <source>
        <dbReference type="ARBA" id="ARBA00023157"/>
    </source>
</evidence>
<dbReference type="PROSITE" id="PS50835">
    <property type="entry name" value="IG_LIKE"/>
    <property type="match status" value="1"/>
</dbReference>
<keyword evidence="4" id="KW-1133">Transmembrane helix</keyword>
<dbReference type="InterPro" id="IPR042381">
    <property type="entry name" value="CD96"/>
</dbReference>
<dbReference type="GO" id="GO:0016020">
    <property type="term" value="C:membrane"/>
    <property type="evidence" value="ECO:0007669"/>
    <property type="project" value="UniProtKB-SubCell"/>
</dbReference>
<keyword evidence="5" id="KW-0732">Signal</keyword>
<dbReference type="InterPro" id="IPR003597">
    <property type="entry name" value="Ig_C1-set"/>
</dbReference>
<dbReference type="InterPro" id="IPR003599">
    <property type="entry name" value="Ig_sub"/>
</dbReference>
<dbReference type="GO" id="GO:0006954">
    <property type="term" value="P:inflammatory response"/>
    <property type="evidence" value="ECO:0007669"/>
    <property type="project" value="TreeGrafter"/>
</dbReference>
<dbReference type="AlphaFoldDB" id="K7GG73"/>
<evidence type="ECO:0000256" key="2">
    <source>
        <dbReference type="ARBA" id="ARBA00023136"/>
    </source>
</evidence>
<comment type="subcellular location">
    <subcellularLocation>
        <location evidence="1">Membrane</location>
        <topology evidence="1">Single-pass membrane protein</topology>
    </subcellularLocation>
</comment>
<dbReference type="Gene3D" id="2.60.40.10">
    <property type="entry name" value="Immunoglobulins"/>
    <property type="match status" value="3"/>
</dbReference>
<evidence type="ECO:0000256" key="4">
    <source>
        <dbReference type="SAM" id="Phobius"/>
    </source>
</evidence>
<gene>
    <name evidence="7" type="primary">CD96</name>
</gene>
<dbReference type="eggNOG" id="ENOG502QWNP">
    <property type="taxonomic scope" value="Eukaryota"/>
</dbReference>
<dbReference type="HOGENOM" id="CLU_033543_1_0_1"/>
<organism evidence="7 8">
    <name type="scientific">Pelodiscus sinensis</name>
    <name type="common">Chinese softshell turtle</name>
    <name type="synonym">Trionyx sinensis</name>
    <dbReference type="NCBI Taxonomy" id="13735"/>
    <lineage>
        <taxon>Eukaryota</taxon>
        <taxon>Metazoa</taxon>
        <taxon>Chordata</taxon>
        <taxon>Craniata</taxon>
        <taxon>Vertebrata</taxon>
        <taxon>Euteleostomi</taxon>
        <taxon>Archelosauria</taxon>
        <taxon>Testudinata</taxon>
        <taxon>Testudines</taxon>
        <taxon>Cryptodira</taxon>
        <taxon>Trionychia</taxon>
        <taxon>Trionychidae</taxon>
        <taxon>Pelodiscus</taxon>
    </lineage>
</organism>
<sequence length="582" mass="65358">MEKRWPSCVFCLFILTHHVDGQLEGTIIKTEAVHALPGSDVTLMCSILNGNSISVTQTQWSKVDDTPPSRIAVSHPVYGITKTHHCWADFNQTSISHDARANPVECYQWILHLSNVSLSLTGRYECSFATYPYGTQVAEINLIINSHIVSFSEDEKHYVVAEVLLNQTLEIPCFENITSVNWSKYPLKWLIAENGHEETTLTIKEFYHQDVSKTINLLYKERIQLGANNELKISPVKINDDNKVFSCYVKYHPERILASTTKVKVFAKPEISIALQNRSNGTVGEASLTCIVRKAFPKPNLTWYADGEILNDQLEETSVEAENLKDGEGLYELRSILKIQSTNQSSTNQTFWCMCSFPFLGNKTWNISSEEIIVSSGKLSSLSPSLVFTRIIQNLQSSKLPSVSSTSLTFTSPVTSKPVSTAQSKYYSGSFLCLRYFLYCCTDLRKMGMKKSVQQTTLITFSSSEPHHGHGVERNGQFDSTTDIVRYTNATASSESETSQPHINGSTKVKPENVHFSWPAVVAILLLLCSFLILLGIRKWCLYQKEIMNRPPSFKPPPPPIKYASMIESDGTTQSCHELETL</sequence>
<proteinExistence type="predicted"/>
<reference evidence="8" key="2">
    <citation type="journal article" date="2013" name="Nat. Genet.">
        <title>The draft genomes of soft-shell turtle and green sea turtle yield insights into the development and evolution of the turtle-specific body plan.</title>
        <authorList>
            <person name="Wang Z."/>
            <person name="Pascual-Anaya J."/>
            <person name="Zadissa A."/>
            <person name="Li W."/>
            <person name="Niimura Y."/>
            <person name="Huang Z."/>
            <person name="Li C."/>
            <person name="White S."/>
            <person name="Xiong Z."/>
            <person name="Fang D."/>
            <person name="Wang B."/>
            <person name="Ming Y."/>
            <person name="Chen Y."/>
            <person name="Zheng Y."/>
            <person name="Kuraku S."/>
            <person name="Pignatelli M."/>
            <person name="Herrero J."/>
            <person name="Beal K."/>
            <person name="Nozawa M."/>
            <person name="Li Q."/>
            <person name="Wang J."/>
            <person name="Zhang H."/>
            <person name="Yu L."/>
            <person name="Shigenobu S."/>
            <person name="Wang J."/>
            <person name="Liu J."/>
            <person name="Flicek P."/>
            <person name="Searle S."/>
            <person name="Wang J."/>
            <person name="Kuratani S."/>
            <person name="Yin Y."/>
            <person name="Aken B."/>
            <person name="Zhang G."/>
            <person name="Irie N."/>
        </authorList>
    </citation>
    <scope>NUCLEOTIDE SEQUENCE [LARGE SCALE GENOMIC DNA]</scope>
    <source>
        <strain evidence="8">Daiwa-1</strain>
    </source>
</reference>
<evidence type="ECO:0000256" key="1">
    <source>
        <dbReference type="ARBA" id="ARBA00004167"/>
    </source>
</evidence>
<feature type="signal peptide" evidence="5">
    <location>
        <begin position="1"/>
        <end position="21"/>
    </location>
</feature>
<evidence type="ECO:0000313" key="8">
    <source>
        <dbReference type="Proteomes" id="UP000007267"/>
    </source>
</evidence>
<dbReference type="PANTHER" id="PTHR15317">
    <property type="entry name" value="T-CELL SURFACE PROTEIN TACTILE"/>
    <property type="match status" value="1"/>
</dbReference>
<dbReference type="Pfam" id="PF08205">
    <property type="entry name" value="C2-set_2"/>
    <property type="match status" value="1"/>
</dbReference>
<dbReference type="EMBL" id="AGCU01044529">
    <property type="status" value="NOT_ANNOTATED_CDS"/>
    <property type="molecule type" value="Genomic_DNA"/>
</dbReference>
<name>K7GG73_PELSI</name>
<dbReference type="PANTHER" id="PTHR15317:SF1">
    <property type="entry name" value="T-CELL SURFACE PROTEIN TACTILE"/>
    <property type="match status" value="1"/>
</dbReference>
<dbReference type="GO" id="GO:0007160">
    <property type="term" value="P:cell-matrix adhesion"/>
    <property type="evidence" value="ECO:0007669"/>
    <property type="project" value="Ensembl"/>
</dbReference>
<dbReference type="Proteomes" id="UP000007267">
    <property type="component" value="Unassembled WGS sequence"/>
</dbReference>